<reference evidence="2 3" key="1">
    <citation type="journal article" date="2018" name="Mycol. Prog.">
        <title>Coniella lustricola, a new species from submerged detritus.</title>
        <authorList>
            <person name="Raudabaugh D.B."/>
            <person name="Iturriaga T."/>
            <person name="Carver A."/>
            <person name="Mondo S."/>
            <person name="Pangilinan J."/>
            <person name="Lipzen A."/>
            <person name="He G."/>
            <person name="Amirebrahimi M."/>
            <person name="Grigoriev I.V."/>
            <person name="Miller A.N."/>
        </authorList>
    </citation>
    <scope>NUCLEOTIDE SEQUENCE [LARGE SCALE GENOMIC DNA]</scope>
    <source>
        <strain evidence="2 3">B22-T-1</strain>
    </source>
</reference>
<feature type="transmembrane region" description="Helical" evidence="1">
    <location>
        <begin position="34"/>
        <end position="51"/>
    </location>
</feature>
<proteinExistence type="predicted"/>
<keyword evidence="3" id="KW-1185">Reference proteome</keyword>
<accession>A0A2T3ADB1</accession>
<keyword evidence="1" id="KW-1133">Transmembrane helix</keyword>
<keyword evidence="1" id="KW-0812">Transmembrane</keyword>
<name>A0A2T3ADB1_9PEZI</name>
<evidence type="ECO:0000313" key="3">
    <source>
        <dbReference type="Proteomes" id="UP000241462"/>
    </source>
</evidence>
<keyword evidence="1" id="KW-0472">Membrane</keyword>
<dbReference type="AlphaFoldDB" id="A0A2T3ADB1"/>
<dbReference type="Proteomes" id="UP000241462">
    <property type="component" value="Unassembled WGS sequence"/>
</dbReference>
<sequence length="92" mass="10679">MLRQTAVLLDGLVRCLLADLADWSLSLLFPAFHFHLYPCPTLFLYSVFFCLRRKCSITATILDLKISLIRAFRREFSCLDCFLFFRLPPLGS</sequence>
<evidence type="ECO:0000313" key="2">
    <source>
        <dbReference type="EMBL" id="PSR92249.1"/>
    </source>
</evidence>
<dbReference type="InParanoid" id="A0A2T3ADB1"/>
<dbReference type="EMBL" id="KZ678408">
    <property type="protein sequence ID" value="PSR92249.1"/>
    <property type="molecule type" value="Genomic_DNA"/>
</dbReference>
<gene>
    <name evidence="2" type="ORF">BD289DRAFT_183505</name>
</gene>
<protein>
    <submittedName>
        <fullName evidence="2">Uncharacterized protein</fullName>
    </submittedName>
</protein>
<evidence type="ECO:0000256" key="1">
    <source>
        <dbReference type="SAM" id="Phobius"/>
    </source>
</evidence>
<organism evidence="2 3">
    <name type="scientific">Coniella lustricola</name>
    <dbReference type="NCBI Taxonomy" id="2025994"/>
    <lineage>
        <taxon>Eukaryota</taxon>
        <taxon>Fungi</taxon>
        <taxon>Dikarya</taxon>
        <taxon>Ascomycota</taxon>
        <taxon>Pezizomycotina</taxon>
        <taxon>Sordariomycetes</taxon>
        <taxon>Sordariomycetidae</taxon>
        <taxon>Diaporthales</taxon>
        <taxon>Schizoparmaceae</taxon>
        <taxon>Coniella</taxon>
    </lineage>
</organism>